<accession>A0A835DEU2</accession>
<keyword evidence="9" id="KW-1185">Reference proteome</keyword>
<keyword evidence="5 7" id="KW-1133">Transmembrane helix</keyword>
<reference evidence="8 9" key="1">
    <citation type="submission" date="2020-04" db="EMBL/GenBank/DDBJ databases">
        <title>Plant Genome Project.</title>
        <authorList>
            <person name="Zhang R.-G."/>
        </authorList>
    </citation>
    <scope>NUCLEOTIDE SEQUENCE [LARGE SCALE GENOMIC DNA]</scope>
    <source>
        <strain evidence="8">YNK0</strain>
        <tissue evidence="8">Leaf</tissue>
    </source>
</reference>
<dbReference type="GO" id="GO:0015144">
    <property type="term" value="F:carbohydrate transmembrane transporter activity"/>
    <property type="evidence" value="ECO:0007669"/>
    <property type="project" value="InterPro"/>
</dbReference>
<evidence type="ECO:0000256" key="3">
    <source>
        <dbReference type="ARBA" id="ARBA00022448"/>
    </source>
</evidence>
<evidence type="ECO:0000256" key="2">
    <source>
        <dbReference type="ARBA" id="ARBA00010992"/>
    </source>
</evidence>
<dbReference type="SUPFAM" id="SSF103473">
    <property type="entry name" value="MFS general substrate transporter"/>
    <property type="match status" value="1"/>
</dbReference>
<organism evidence="8 9">
    <name type="scientific">Tetracentron sinense</name>
    <name type="common">Spur-leaf</name>
    <dbReference type="NCBI Taxonomy" id="13715"/>
    <lineage>
        <taxon>Eukaryota</taxon>
        <taxon>Viridiplantae</taxon>
        <taxon>Streptophyta</taxon>
        <taxon>Embryophyta</taxon>
        <taxon>Tracheophyta</taxon>
        <taxon>Spermatophyta</taxon>
        <taxon>Magnoliopsida</taxon>
        <taxon>Trochodendrales</taxon>
        <taxon>Trochodendraceae</taxon>
        <taxon>Tetracentron</taxon>
    </lineage>
</organism>
<dbReference type="InterPro" id="IPR005828">
    <property type="entry name" value="MFS_sugar_transport-like"/>
</dbReference>
<dbReference type="OMA" id="KMNERVW"/>
<feature type="transmembrane region" description="Helical" evidence="7">
    <location>
        <begin position="147"/>
        <end position="174"/>
    </location>
</feature>
<feature type="transmembrane region" description="Helical" evidence="7">
    <location>
        <begin position="114"/>
        <end position="135"/>
    </location>
</feature>
<keyword evidence="6 7" id="KW-0472">Membrane</keyword>
<dbReference type="Pfam" id="PF00083">
    <property type="entry name" value="Sugar_tr"/>
    <property type="match status" value="1"/>
</dbReference>
<dbReference type="Proteomes" id="UP000655225">
    <property type="component" value="Unassembled WGS sequence"/>
</dbReference>
<protein>
    <submittedName>
        <fullName evidence="8">Uncharacterized protein</fullName>
    </submittedName>
</protein>
<dbReference type="GO" id="GO:0016020">
    <property type="term" value="C:membrane"/>
    <property type="evidence" value="ECO:0007669"/>
    <property type="project" value="UniProtKB-SubCell"/>
</dbReference>
<evidence type="ECO:0000256" key="4">
    <source>
        <dbReference type="ARBA" id="ARBA00022692"/>
    </source>
</evidence>
<keyword evidence="3" id="KW-0813">Transport</keyword>
<dbReference type="AlphaFoldDB" id="A0A835DEU2"/>
<sequence length="247" mass="28238">MQIASIFFLVSAIFNTSAINVIMLLIGRLLLGARVGFGHLEFASMGMEKPQLALLERGKLKELKETLKKIRGIENVDQEFDELLCATELAKKVKHPFKSLMKCSSRPPFVCGTILYVLQQFTSINLIMFYVPVLFQMMGFKSDASLLSVAVIGFVNVLATLVAIALFDMAFLTLLCHMRAGIFLFFFAAWIVTMDTFGKFLMPKTRKIPIDKMNERVWKKHWFWKRFTNEDCDGNMKVQIEQEITLV</sequence>
<feature type="transmembrane region" description="Helical" evidence="7">
    <location>
        <begin position="180"/>
        <end position="202"/>
    </location>
</feature>
<dbReference type="InterPro" id="IPR036259">
    <property type="entry name" value="MFS_trans_sf"/>
</dbReference>
<name>A0A835DEU2_TETSI</name>
<proteinExistence type="inferred from homology"/>
<dbReference type="OrthoDB" id="1745099at2759"/>
<comment type="similarity">
    <text evidence="2">Belongs to the major facilitator superfamily. Sugar transporter (TC 2.A.1.1) family.</text>
</comment>
<evidence type="ECO:0000256" key="6">
    <source>
        <dbReference type="ARBA" id="ARBA00023136"/>
    </source>
</evidence>
<evidence type="ECO:0000313" key="8">
    <source>
        <dbReference type="EMBL" id="KAF8400576.1"/>
    </source>
</evidence>
<dbReference type="PANTHER" id="PTHR23500:SF511">
    <property type="entry name" value="SUGAR TRANSPORT PROTEIN 2"/>
    <property type="match status" value="1"/>
</dbReference>
<evidence type="ECO:0000256" key="1">
    <source>
        <dbReference type="ARBA" id="ARBA00004370"/>
    </source>
</evidence>
<keyword evidence="4 7" id="KW-0812">Transmembrane</keyword>
<comment type="caution">
    <text evidence="8">The sequence shown here is derived from an EMBL/GenBank/DDBJ whole genome shotgun (WGS) entry which is preliminary data.</text>
</comment>
<dbReference type="EMBL" id="JABCRI010000009">
    <property type="protein sequence ID" value="KAF8400576.1"/>
    <property type="molecule type" value="Genomic_DNA"/>
</dbReference>
<evidence type="ECO:0000313" key="9">
    <source>
        <dbReference type="Proteomes" id="UP000655225"/>
    </source>
</evidence>
<comment type="subcellular location">
    <subcellularLocation>
        <location evidence="1">Membrane</location>
    </subcellularLocation>
</comment>
<dbReference type="Gene3D" id="1.20.1250.20">
    <property type="entry name" value="MFS general substrate transporter like domains"/>
    <property type="match status" value="1"/>
</dbReference>
<dbReference type="PANTHER" id="PTHR23500">
    <property type="entry name" value="SOLUTE CARRIER FAMILY 2, FACILITATED GLUCOSE TRANSPORTER"/>
    <property type="match status" value="1"/>
</dbReference>
<dbReference type="InterPro" id="IPR045262">
    <property type="entry name" value="STP/PLT_plant"/>
</dbReference>
<evidence type="ECO:0000256" key="5">
    <source>
        <dbReference type="ARBA" id="ARBA00022989"/>
    </source>
</evidence>
<evidence type="ECO:0000256" key="7">
    <source>
        <dbReference type="SAM" id="Phobius"/>
    </source>
</evidence>
<gene>
    <name evidence="8" type="ORF">HHK36_013875</name>
</gene>